<comment type="caution">
    <text evidence="2">The sequence shown here is derived from an EMBL/GenBank/DDBJ whole genome shotgun (WGS) entry which is preliminary data.</text>
</comment>
<dbReference type="PANTHER" id="PTHR43470:SF5">
    <property type="entry name" value="PHOSPHATE TRANSPORT SYSTEM PERMEASE PROTEIN PSTA"/>
    <property type="match status" value="1"/>
</dbReference>
<protein>
    <submittedName>
        <fullName evidence="2">Phosphate ABC transporter, permease protein PstA</fullName>
    </submittedName>
</protein>
<dbReference type="Proteomes" id="UP000230956">
    <property type="component" value="Unassembled WGS sequence"/>
</dbReference>
<feature type="non-terminal residue" evidence="2">
    <location>
        <position position="1"/>
    </location>
</feature>
<dbReference type="PANTHER" id="PTHR43470">
    <property type="entry name" value="PHOSPHATE TRANSPORT SYSTEM PERMEASE PROTEIN PSTA-RELATED"/>
    <property type="match status" value="1"/>
</dbReference>
<organism evidence="2 3">
    <name type="scientific">Candidatus Aquicultor secundus</name>
    <dbReference type="NCBI Taxonomy" id="1973895"/>
    <lineage>
        <taxon>Bacteria</taxon>
        <taxon>Bacillati</taxon>
        <taxon>Actinomycetota</taxon>
        <taxon>Candidatus Aquicultoria</taxon>
        <taxon>Candidatus Aquicultorales</taxon>
        <taxon>Candidatus Aquicultoraceae</taxon>
        <taxon>Candidatus Aquicultor</taxon>
    </lineage>
</organism>
<name>A0A2M7T633_9ACTN</name>
<gene>
    <name evidence="2" type="ORF">COY37_09350</name>
</gene>
<evidence type="ECO:0000256" key="1">
    <source>
        <dbReference type="SAM" id="Phobius"/>
    </source>
</evidence>
<evidence type="ECO:0000313" key="3">
    <source>
        <dbReference type="Proteomes" id="UP000230956"/>
    </source>
</evidence>
<accession>A0A2M7T633</accession>
<dbReference type="AlphaFoldDB" id="A0A2M7T633"/>
<evidence type="ECO:0000313" key="2">
    <source>
        <dbReference type="EMBL" id="PIZ36016.1"/>
    </source>
</evidence>
<keyword evidence="1" id="KW-1133">Transmembrane helix</keyword>
<reference evidence="3" key="1">
    <citation type="submission" date="2017-09" db="EMBL/GenBank/DDBJ databases">
        <title>Depth-based differentiation of microbial function through sediment-hosted aquifers and enrichment of novel symbionts in the deep terrestrial subsurface.</title>
        <authorList>
            <person name="Probst A.J."/>
            <person name="Ladd B."/>
            <person name="Jarett J.K."/>
            <person name="Geller-Mcgrath D.E."/>
            <person name="Sieber C.M.K."/>
            <person name="Emerson J.B."/>
            <person name="Anantharaman K."/>
            <person name="Thomas B.C."/>
            <person name="Malmstrom R."/>
            <person name="Stieglmeier M."/>
            <person name="Klingl A."/>
            <person name="Woyke T."/>
            <person name="Ryan C.M."/>
            <person name="Banfield J.F."/>
        </authorList>
    </citation>
    <scope>NUCLEOTIDE SEQUENCE [LARGE SCALE GENOMIC DNA]</scope>
</reference>
<keyword evidence="1" id="KW-0812">Transmembrane</keyword>
<keyword evidence="1" id="KW-0472">Membrane</keyword>
<feature type="transmembrane region" description="Helical" evidence="1">
    <location>
        <begin position="28"/>
        <end position="53"/>
    </location>
</feature>
<sequence length="63" mass="7178">FTPRTPMDGFTVLPIQIFSWISKPQEDFSHLAAAAIMVLLAVLLSMNAVSVWLRNKYEKRTRA</sequence>
<proteinExistence type="predicted"/>
<dbReference type="EMBL" id="PFNG01000217">
    <property type="protein sequence ID" value="PIZ36016.1"/>
    <property type="molecule type" value="Genomic_DNA"/>
</dbReference>